<dbReference type="AlphaFoldDB" id="A0A0S1XE86"/>
<organism evidence="2 3">
    <name type="scientific">Thermococcus barophilus</name>
    <dbReference type="NCBI Taxonomy" id="55802"/>
    <lineage>
        <taxon>Archaea</taxon>
        <taxon>Methanobacteriati</taxon>
        <taxon>Methanobacteriota</taxon>
        <taxon>Thermococci</taxon>
        <taxon>Thermococcales</taxon>
        <taxon>Thermococcaceae</taxon>
        <taxon>Thermococcus</taxon>
    </lineage>
</organism>
<dbReference type="Proteomes" id="UP000066042">
    <property type="component" value="Chromosome"/>
</dbReference>
<dbReference type="STRING" id="55802.TBCH5v1_2194"/>
<reference evidence="2 3" key="1">
    <citation type="journal article" date="2016" name="Genome Announc.">
        <title>Complete genome sequence of the hyperthermophilic and piezophilic archaeon Thermococcus barophilus Ch5, capable of growth at the expense of hydrogenogenesis from carbon monoxide and formate.</title>
        <authorList>
            <person name="Oger P."/>
            <person name="Sokolova T.G."/>
            <person name="Kozhevnikova D.A."/>
            <person name="Taranov E.A."/>
            <person name="Vannier P."/>
            <person name="Lee H.S."/>
            <person name="Kwon K.K."/>
            <person name="Kang S.G."/>
            <person name="Lee J.H."/>
            <person name="Bonch-Osmolovskaya E.A."/>
            <person name="Lebedinsky A.V."/>
        </authorList>
    </citation>
    <scope>NUCLEOTIDE SEQUENCE [LARGE SCALE GENOMIC DNA]</scope>
    <source>
        <strain evidence="3">Ch5</strain>
    </source>
</reference>
<keyword evidence="1" id="KW-0812">Transmembrane</keyword>
<keyword evidence="1" id="KW-1133">Transmembrane helix</keyword>
<evidence type="ECO:0000313" key="2">
    <source>
        <dbReference type="EMBL" id="ALM76093.1"/>
    </source>
</evidence>
<protein>
    <submittedName>
        <fullName evidence="2">Uncharacterized protein</fullName>
    </submittedName>
</protein>
<accession>A0A0S1XE86</accession>
<sequence>MVLLLWLHQLTWVASPICRLNSGFSNYSIGKLAQIINAYFVKAGVKPKVILFGDPALKAGDKSYIIKTSAEGFHAYLFPKVNGWLYTPGKPSPLLALKVYGQIFNPMDLWKSIVTESGMMSLLLAVLFVLILKHRGISQNEGLGFHLHHLLAHFFYLVFLLIILHLVFPFQSLFFGF</sequence>
<name>A0A0S1XE86_THEBA</name>
<feature type="transmembrane region" description="Helical" evidence="1">
    <location>
        <begin position="113"/>
        <end position="132"/>
    </location>
</feature>
<evidence type="ECO:0000313" key="3">
    <source>
        <dbReference type="Proteomes" id="UP000066042"/>
    </source>
</evidence>
<proteinExistence type="predicted"/>
<evidence type="ECO:0000256" key="1">
    <source>
        <dbReference type="SAM" id="Phobius"/>
    </source>
</evidence>
<keyword evidence="1" id="KW-0472">Membrane</keyword>
<gene>
    <name evidence="2" type="ORF">TBCH5v1_2194</name>
</gene>
<feature type="transmembrane region" description="Helical" evidence="1">
    <location>
        <begin position="153"/>
        <end position="174"/>
    </location>
</feature>
<dbReference type="EMBL" id="CP013050">
    <property type="protein sequence ID" value="ALM76093.1"/>
    <property type="molecule type" value="Genomic_DNA"/>
</dbReference>